<dbReference type="EMBL" id="JBJKFK010000031">
    <property type="protein sequence ID" value="KAL3320760.1"/>
    <property type="molecule type" value="Genomic_DNA"/>
</dbReference>
<comment type="caution">
    <text evidence="2">The sequence shown here is derived from an EMBL/GenBank/DDBJ whole genome shotgun (WGS) entry which is preliminary data.</text>
</comment>
<dbReference type="SUPFAM" id="SSF48726">
    <property type="entry name" value="Immunoglobulin"/>
    <property type="match status" value="1"/>
</dbReference>
<proteinExistence type="predicted"/>
<dbReference type="AlphaFoldDB" id="A0ABD2QMJ8"/>
<feature type="domain" description="Ig-like" evidence="1">
    <location>
        <begin position="1"/>
        <end position="85"/>
    </location>
</feature>
<dbReference type="Gene3D" id="2.60.40.10">
    <property type="entry name" value="Immunoglobulins"/>
    <property type="match status" value="1"/>
</dbReference>
<keyword evidence="3" id="KW-1185">Reference proteome</keyword>
<dbReference type="InterPro" id="IPR013098">
    <property type="entry name" value="Ig_I-set"/>
</dbReference>
<dbReference type="Pfam" id="PF07679">
    <property type="entry name" value="I-set"/>
    <property type="match status" value="1"/>
</dbReference>
<accession>A0ABD2QMJ8</accession>
<dbReference type="InterPro" id="IPR003599">
    <property type="entry name" value="Ig_sub"/>
</dbReference>
<dbReference type="SMART" id="SM00408">
    <property type="entry name" value="IGc2"/>
    <property type="match status" value="1"/>
</dbReference>
<evidence type="ECO:0000259" key="1">
    <source>
        <dbReference type="PROSITE" id="PS50835"/>
    </source>
</evidence>
<evidence type="ECO:0000313" key="3">
    <source>
        <dbReference type="Proteomes" id="UP001626550"/>
    </source>
</evidence>
<dbReference type="InterPro" id="IPR013783">
    <property type="entry name" value="Ig-like_fold"/>
</dbReference>
<organism evidence="2 3">
    <name type="scientific">Cichlidogyrus casuarinus</name>
    <dbReference type="NCBI Taxonomy" id="1844966"/>
    <lineage>
        <taxon>Eukaryota</taxon>
        <taxon>Metazoa</taxon>
        <taxon>Spiralia</taxon>
        <taxon>Lophotrochozoa</taxon>
        <taxon>Platyhelminthes</taxon>
        <taxon>Monogenea</taxon>
        <taxon>Monopisthocotylea</taxon>
        <taxon>Dactylogyridea</taxon>
        <taxon>Ancyrocephalidae</taxon>
        <taxon>Cichlidogyrus</taxon>
    </lineage>
</organism>
<sequence length="100" mass="11148">MSDSKKTTGLEVIEGQNLSMACKSDDPTTIEWYHDQIAIKISPRVEIHQTATSSKLRLKNVTFDDSGQYFCRATKSNETESGTVNDDCGLLMPEFSGHNF</sequence>
<gene>
    <name evidence="2" type="ORF">Ciccas_000550</name>
</gene>
<dbReference type="InterPro" id="IPR003598">
    <property type="entry name" value="Ig_sub2"/>
</dbReference>
<protein>
    <recommendedName>
        <fullName evidence="1">Ig-like domain-containing protein</fullName>
    </recommendedName>
</protein>
<dbReference type="PROSITE" id="PS50835">
    <property type="entry name" value="IG_LIKE"/>
    <property type="match status" value="1"/>
</dbReference>
<name>A0ABD2QMJ8_9PLAT</name>
<evidence type="ECO:0000313" key="2">
    <source>
        <dbReference type="EMBL" id="KAL3320760.1"/>
    </source>
</evidence>
<dbReference type="InterPro" id="IPR007110">
    <property type="entry name" value="Ig-like_dom"/>
</dbReference>
<dbReference type="InterPro" id="IPR036179">
    <property type="entry name" value="Ig-like_dom_sf"/>
</dbReference>
<dbReference type="SMART" id="SM00409">
    <property type="entry name" value="IG"/>
    <property type="match status" value="1"/>
</dbReference>
<reference evidence="2 3" key="1">
    <citation type="submission" date="2024-11" db="EMBL/GenBank/DDBJ databases">
        <title>Adaptive evolution of stress response genes in parasites aligns with host niche diversity.</title>
        <authorList>
            <person name="Hahn C."/>
            <person name="Resl P."/>
        </authorList>
    </citation>
    <scope>NUCLEOTIDE SEQUENCE [LARGE SCALE GENOMIC DNA]</scope>
    <source>
        <strain evidence="2">EGGRZ-B1_66</strain>
        <tissue evidence="2">Body</tissue>
    </source>
</reference>
<dbReference type="Proteomes" id="UP001626550">
    <property type="component" value="Unassembled WGS sequence"/>
</dbReference>